<evidence type="ECO:0000313" key="14">
    <source>
        <dbReference type="EMBL" id="UBF22626.1"/>
    </source>
</evidence>
<sequence>MKLLITNTEAVTNDDGTEIHLYGRDADGNRHHVEVTGFEPYFYTKTEYVEGRESDYLGDAGIKAIEHDEPFSPFGETGDVSRVILESPKGMKNAASLFPEHYEADVKPAQRFRIDTGVTDWCEVPETECHIKYVSPIEAPVDVDPETRIVNFDIEVDDRGGFPEPGEKRITSIVAHDNYTDEYIGFIDGDGRPIEEMFPNGKPEEVDALHVEPDERRMLITFGCWLAERDPDLLTAWNVDFDAPYVIERMKRVGASPDRLSPLDEAYTNYFDEAKIKGRSVYDLLTAYKKNSWGELRSYSLDYVAGEELGASKIHHDEGYFQMFEEDPELLVNYNARDVRLAHGINEEAGVIEFRDNLRKQIGVDFEDTVNNYQFIEMMARRKLRERGEVGPTADPTDAEKYEGGFVMDAYTGVARNVMGIDVESLYPWTMYMLNASPDTKIDEARAKAENIPYSKAPNGVCFRLDRDGLFKSLVEDALDLKEGFRDLKNAAEPGSVEEALYAVKYQVSKTITNSIYGVIGWDRFFLYDRETAEAVTLAGQAVVKGSADFVDSETDAEVIYGDTDSNYISFPTEWEQERCVLAALEICDRLEAEVYPPLAESMNIPAEDCEWRIDPEMFAPRFLQWGKKKKYAYSATWKEGMEPDAVMDEPDVSIKGSAAKRSDASRLTRDTEKAVIKAVLSGNEGDVDNLIYEAAKKIDPANPDWNAIGIPGGIGQELDEYDTETAHVRAAKNGNELLGTEFGEGSKPMRCYLRPTYFDGLGDQIDVIGYEDADDLRPIRDRLTVDAGKMTDTLLVNPMGEMLEAVGVDVDAAVSGQHQTGLGAFV</sequence>
<dbReference type="GO" id="GO:0003677">
    <property type="term" value="F:DNA binding"/>
    <property type="evidence" value="ECO:0007669"/>
    <property type="project" value="UniProtKB-KW"/>
</dbReference>
<protein>
    <recommendedName>
        <fullName evidence="2">DNA-directed DNA polymerase</fullName>
        <ecNumber evidence="2">2.7.7.7</ecNumber>
    </recommendedName>
</protein>
<evidence type="ECO:0000259" key="13">
    <source>
        <dbReference type="Pfam" id="PF03104"/>
    </source>
</evidence>
<dbReference type="GO" id="GO:0000166">
    <property type="term" value="F:nucleotide binding"/>
    <property type="evidence" value="ECO:0007669"/>
    <property type="project" value="InterPro"/>
</dbReference>
<keyword evidence="7" id="KW-0378">Hydrolase</keyword>
<dbReference type="SUPFAM" id="SSF56672">
    <property type="entry name" value="DNA/RNA polymerases"/>
    <property type="match status" value="1"/>
</dbReference>
<dbReference type="Gene3D" id="3.90.1600.10">
    <property type="entry name" value="Palm domain of DNA polymerase"/>
    <property type="match status" value="1"/>
</dbReference>
<feature type="domain" description="DNA-directed DNA polymerase family B exonuclease" evidence="13">
    <location>
        <begin position="101"/>
        <end position="304"/>
    </location>
</feature>
<accession>A0AAE8XZP4</accession>
<dbReference type="GO" id="GO:0016787">
    <property type="term" value="F:hydrolase activity"/>
    <property type="evidence" value="ECO:0007669"/>
    <property type="project" value="UniProtKB-KW"/>
</dbReference>
<reference evidence="14" key="1">
    <citation type="submission" date="2021-05" db="EMBL/GenBank/DDBJ databases">
        <title>Diversity, taxonomy and evolution of archaeal viruses of the class Caudoviricetes.</title>
        <authorList>
            <person name="Liu Y."/>
            <person name="Demina T.A."/>
            <person name="Roux S."/>
            <person name="Aiewsakun P."/>
            <person name="Kazlauskas D."/>
            <person name="Simmonds P."/>
            <person name="Prangishvili D."/>
            <person name="Oksanen H.M."/>
            <person name="Krupovic M."/>
        </authorList>
    </citation>
    <scope>NUCLEOTIDE SEQUENCE</scope>
    <source>
        <strain evidence="14">HRTV-25/14</strain>
    </source>
</reference>
<organism evidence="14 15">
    <name type="scientific">Halorubrum tailed virus 25</name>
    <dbReference type="NCBI Taxonomy" id="2878006"/>
    <lineage>
        <taxon>Viruses</taxon>
        <taxon>Duplodnaviria</taxon>
        <taxon>Heunggongvirae</taxon>
        <taxon>Uroviricota</taxon>
        <taxon>Caudoviricetes</taxon>
        <taxon>Thumleimavirales</taxon>
        <taxon>Hafunaviridae</taxon>
        <taxon>Laminvirus</taxon>
        <taxon>Laminvirus thailandense</taxon>
        <taxon>Laminvirus HRTV25</taxon>
    </lineage>
</organism>
<keyword evidence="10" id="KW-0238">DNA-binding</keyword>
<gene>
    <name evidence="14" type="ORF">HRTV-25_gp45</name>
</gene>
<dbReference type="InterPro" id="IPR006134">
    <property type="entry name" value="DNA-dir_DNA_pol_B_multi_dom"/>
</dbReference>
<dbReference type="Pfam" id="PF03104">
    <property type="entry name" value="DNA_pol_B_exo1"/>
    <property type="match status" value="1"/>
</dbReference>
<dbReference type="Gene3D" id="1.10.132.60">
    <property type="entry name" value="DNA polymerase family B, C-terminal domain"/>
    <property type="match status" value="1"/>
</dbReference>
<feature type="domain" description="DNA-directed DNA polymerase family B multifunctional" evidence="12">
    <location>
        <begin position="382"/>
        <end position="692"/>
    </location>
</feature>
<dbReference type="GO" id="GO:0003887">
    <property type="term" value="F:DNA-directed DNA polymerase activity"/>
    <property type="evidence" value="ECO:0007669"/>
    <property type="project" value="UniProtKB-KW"/>
</dbReference>
<keyword evidence="15" id="KW-1185">Reference proteome</keyword>
<evidence type="ECO:0000256" key="6">
    <source>
        <dbReference type="ARBA" id="ARBA00022722"/>
    </source>
</evidence>
<dbReference type="PANTHER" id="PTHR10322">
    <property type="entry name" value="DNA POLYMERASE CATALYTIC SUBUNIT"/>
    <property type="match status" value="1"/>
</dbReference>
<proteinExistence type="inferred from homology"/>
<evidence type="ECO:0000256" key="8">
    <source>
        <dbReference type="ARBA" id="ARBA00022932"/>
    </source>
</evidence>
<evidence type="ECO:0000256" key="5">
    <source>
        <dbReference type="ARBA" id="ARBA00022705"/>
    </source>
</evidence>
<keyword evidence="5" id="KW-0235">DNA replication</keyword>
<dbReference type="GO" id="GO:0006261">
    <property type="term" value="P:DNA-templated DNA replication"/>
    <property type="evidence" value="ECO:0007669"/>
    <property type="project" value="TreeGrafter"/>
</dbReference>
<dbReference type="GO" id="GO:0039693">
    <property type="term" value="P:viral DNA genome replication"/>
    <property type="evidence" value="ECO:0007669"/>
    <property type="project" value="UniProtKB-KW"/>
</dbReference>
<dbReference type="InterPro" id="IPR043502">
    <property type="entry name" value="DNA/RNA_pol_sf"/>
</dbReference>
<evidence type="ECO:0000313" key="15">
    <source>
        <dbReference type="Proteomes" id="UP000827232"/>
    </source>
</evidence>
<dbReference type="GO" id="GO:0004518">
    <property type="term" value="F:nuclease activity"/>
    <property type="evidence" value="ECO:0007669"/>
    <property type="project" value="UniProtKB-KW"/>
</dbReference>
<dbReference type="InterPro" id="IPR042087">
    <property type="entry name" value="DNA_pol_B_thumb"/>
</dbReference>
<evidence type="ECO:0000259" key="12">
    <source>
        <dbReference type="Pfam" id="PF00136"/>
    </source>
</evidence>
<dbReference type="Proteomes" id="UP000827232">
    <property type="component" value="Segment"/>
</dbReference>
<dbReference type="InterPro" id="IPR012337">
    <property type="entry name" value="RNaseH-like_sf"/>
</dbReference>
<dbReference type="Gene3D" id="3.30.420.10">
    <property type="entry name" value="Ribonuclease H-like superfamily/Ribonuclease H"/>
    <property type="match status" value="1"/>
</dbReference>
<evidence type="ECO:0000256" key="1">
    <source>
        <dbReference type="ARBA" id="ARBA00005755"/>
    </source>
</evidence>
<keyword evidence="8" id="KW-0239">DNA-directed DNA polymerase</keyword>
<dbReference type="Gene3D" id="3.30.342.10">
    <property type="entry name" value="DNA Polymerase, chain B, domain 1"/>
    <property type="match status" value="1"/>
</dbReference>
<keyword evidence="6" id="KW-0540">Nuclease</keyword>
<dbReference type="InterPro" id="IPR006172">
    <property type="entry name" value="DNA-dir_DNA_pol_B"/>
</dbReference>
<keyword evidence="9" id="KW-1194">Viral DNA replication</keyword>
<evidence type="ECO:0000256" key="4">
    <source>
        <dbReference type="ARBA" id="ARBA00022695"/>
    </source>
</evidence>
<name>A0AAE8XZP4_9CAUD</name>
<evidence type="ECO:0000256" key="3">
    <source>
        <dbReference type="ARBA" id="ARBA00022679"/>
    </source>
</evidence>
<evidence type="ECO:0000256" key="7">
    <source>
        <dbReference type="ARBA" id="ARBA00022801"/>
    </source>
</evidence>
<dbReference type="Pfam" id="PF00136">
    <property type="entry name" value="DNA_pol_B"/>
    <property type="match status" value="1"/>
</dbReference>
<dbReference type="InterPro" id="IPR006133">
    <property type="entry name" value="DNA-dir_DNA_pol_B_exonuc"/>
</dbReference>
<keyword evidence="3" id="KW-0808">Transferase</keyword>
<comment type="similarity">
    <text evidence="1">Belongs to the DNA polymerase type-B family.</text>
</comment>
<dbReference type="InterPro" id="IPR023211">
    <property type="entry name" value="DNA_pol_palm_dom_sf"/>
</dbReference>
<dbReference type="PANTHER" id="PTHR10322:SF23">
    <property type="entry name" value="DNA POLYMERASE DELTA CATALYTIC SUBUNIT"/>
    <property type="match status" value="1"/>
</dbReference>
<dbReference type="SMART" id="SM00486">
    <property type="entry name" value="POLBc"/>
    <property type="match status" value="1"/>
</dbReference>
<evidence type="ECO:0000256" key="10">
    <source>
        <dbReference type="ARBA" id="ARBA00023125"/>
    </source>
</evidence>
<dbReference type="SUPFAM" id="SSF53098">
    <property type="entry name" value="Ribonuclease H-like"/>
    <property type="match status" value="1"/>
</dbReference>
<dbReference type="EC" id="2.7.7.7" evidence="2"/>
<dbReference type="InterPro" id="IPR036397">
    <property type="entry name" value="RNaseH_sf"/>
</dbReference>
<dbReference type="PRINTS" id="PR00106">
    <property type="entry name" value="DNAPOLB"/>
</dbReference>
<evidence type="ECO:0000256" key="11">
    <source>
        <dbReference type="ARBA" id="ARBA00049244"/>
    </source>
</evidence>
<dbReference type="EMBL" id="MZ334521">
    <property type="protein sequence ID" value="UBF22626.1"/>
    <property type="molecule type" value="Genomic_DNA"/>
</dbReference>
<evidence type="ECO:0000256" key="9">
    <source>
        <dbReference type="ARBA" id="ARBA00023109"/>
    </source>
</evidence>
<evidence type="ECO:0000256" key="2">
    <source>
        <dbReference type="ARBA" id="ARBA00012417"/>
    </source>
</evidence>
<dbReference type="InterPro" id="IPR050240">
    <property type="entry name" value="DNA_pol_type-B"/>
</dbReference>
<comment type="catalytic activity">
    <reaction evidence="11">
        <text>DNA(n) + a 2'-deoxyribonucleoside 5'-triphosphate = DNA(n+1) + diphosphate</text>
        <dbReference type="Rhea" id="RHEA:22508"/>
        <dbReference type="Rhea" id="RHEA-COMP:17339"/>
        <dbReference type="Rhea" id="RHEA-COMP:17340"/>
        <dbReference type="ChEBI" id="CHEBI:33019"/>
        <dbReference type="ChEBI" id="CHEBI:61560"/>
        <dbReference type="ChEBI" id="CHEBI:173112"/>
        <dbReference type="EC" id="2.7.7.7"/>
    </reaction>
</comment>
<keyword evidence="4" id="KW-0548">Nucleotidyltransferase</keyword>